<gene>
    <name evidence="1" type="ORF">KCU76_g4615</name>
</gene>
<evidence type="ECO:0000313" key="2">
    <source>
        <dbReference type="Proteomes" id="UP000779574"/>
    </source>
</evidence>
<protein>
    <submittedName>
        <fullName evidence="1">Uncharacterized protein</fullName>
    </submittedName>
</protein>
<sequence>MVKRKASTILPSTIIKREFDESAEHTARGINSNGSSLATLLTQRDRYPCASDLILDYLNVTDVIALTRGSKALSTVYSDSVSRDWDINSRLGRFITDPADFRRILGVNQGLIVGSTAFQFFARVYWEGSSLDVLCESGPAVRAISAYLRKEGYRRERTNKFWGGLPEGFEYRITTYIKIGAPNAKINVISAGIMSIWGFLAGSAYSTASACFIAWDKAYCLFPKYTFGLRKLKFAHGLDTAYGSVHAMLRRYEQNGCCLEDRLEMSKPGLFLSIAKASPPIEVNSTVLVKHSFRVSVERDQGKLFFMIQTGEFQCCLLKHRYTFDALPDPQDDFHEYLRFVLCRRAAVQIEKHLDAGTFTLDRKEVRDVLRSMNAVNEQDVGMCDELCHLLFYCQDKGGFTRPDGWEYADNLIPDIYTEWLKYQYDHGVVKTEIKEENDDGDVIKEGMEED</sequence>
<dbReference type="EMBL" id="JAHFXF010000135">
    <property type="protein sequence ID" value="KAG9695258.1"/>
    <property type="molecule type" value="Genomic_DNA"/>
</dbReference>
<proteinExistence type="predicted"/>
<evidence type="ECO:0000313" key="1">
    <source>
        <dbReference type="EMBL" id="KAG9695258.1"/>
    </source>
</evidence>
<dbReference type="OrthoDB" id="10025998at2759"/>
<reference evidence="1" key="1">
    <citation type="journal article" date="2021" name="J Fungi (Basel)">
        <title>Virulence traits and population genomics of the black yeast Aureobasidium melanogenum.</title>
        <authorList>
            <person name="Cernosa A."/>
            <person name="Sun X."/>
            <person name="Gostincar C."/>
            <person name="Fang C."/>
            <person name="Gunde-Cimerman N."/>
            <person name="Song Z."/>
        </authorList>
    </citation>
    <scope>NUCLEOTIDE SEQUENCE</scope>
    <source>
        <strain evidence="1">EXF-9911</strain>
    </source>
</reference>
<name>A0A9P8ER16_AURME</name>
<dbReference type="AlphaFoldDB" id="A0A9P8ER16"/>
<organism evidence="1 2">
    <name type="scientific">Aureobasidium melanogenum</name>
    <name type="common">Aureobasidium pullulans var. melanogenum</name>
    <dbReference type="NCBI Taxonomy" id="46634"/>
    <lineage>
        <taxon>Eukaryota</taxon>
        <taxon>Fungi</taxon>
        <taxon>Dikarya</taxon>
        <taxon>Ascomycota</taxon>
        <taxon>Pezizomycotina</taxon>
        <taxon>Dothideomycetes</taxon>
        <taxon>Dothideomycetidae</taxon>
        <taxon>Dothideales</taxon>
        <taxon>Saccotheciaceae</taxon>
        <taxon>Aureobasidium</taxon>
    </lineage>
</organism>
<dbReference type="Proteomes" id="UP000779574">
    <property type="component" value="Unassembled WGS sequence"/>
</dbReference>
<comment type="caution">
    <text evidence="1">The sequence shown here is derived from an EMBL/GenBank/DDBJ whole genome shotgun (WGS) entry which is preliminary data.</text>
</comment>
<accession>A0A9P8ER16</accession>
<reference evidence="1" key="2">
    <citation type="submission" date="2021-08" db="EMBL/GenBank/DDBJ databases">
        <authorList>
            <person name="Gostincar C."/>
            <person name="Sun X."/>
            <person name="Song Z."/>
            <person name="Gunde-Cimerman N."/>
        </authorList>
    </citation>
    <scope>NUCLEOTIDE SEQUENCE</scope>
    <source>
        <strain evidence="1">EXF-9911</strain>
    </source>
</reference>
<feature type="non-terminal residue" evidence="1">
    <location>
        <position position="1"/>
    </location>
</feature>